<dbReference type="AlphaFoldDB" id="A0A1M5VU96"/>
<protein>
    <submittedName>
        <fullName evidence="2">Copper amine oxidase N-terminal domain-containing protein</fullName>
    </submittedName>
</protein>
<dbReference type="Proteomes" id="UP000184241">
    <property type="component" value="Unassembled WGS sequence"/>
</dbReference>
<evidence type="ECO:0000313" key="2">
    <source>
        <dbReference type="EMBL" id="SHH78845.1"/>
    </source>
</evidence>
<dbReference type="InterPro" id="IPR036582">
    <property type="entry name" value="Mao_N_sf"/>
</dbReference>
<feature type="domain" description="Copper amine oxidase-like N-terminal" evidence="1">
    <location>
        <begin position="66"/>
        <end position="168"/>
    </location>
</feature>
<dbReference type="EMBL" id="FQXU01000004">
    <property type="protein sequence ID" value="SHH78845.1"/>
    <property type="molecule type" value="Genomic_DNA"/>
</dbReference>
<dbReference type="PROSITE" id="PS51257">
    <property type="entry name" value="PROKAR_LIPOPROTEIN"/>
    <property type="match status" value="1"/>
</dbReference>
<proteinExistence type="predicted"/>
<dbReference type="Pfam" id="PF07833">
    <property type="entry name" value="Cu_amine_oxidN1"/>
    <property type="match status" value="1"/>
</dbReference>
<evidence type="ECO:0000259" key="1">
    <source>
        <dbReference type="Pfam" id="PF07833"/>
    </source>
</evidence>
<name>A0A1M5VU96_9CLOT</name>
<dbReference type="InterPro" id="IPR012854">
    <property type="entry name" value="Cu_amine_oxidase-like_N"/>
</dbReference>
<organism evidence="2 3">
    <name type="scientific">Clostridium intestinale DSM 6191</name>
    <dbReference type="NCBI Taxonomy" id="1121320"/>
    <lineage>
        <taxon>Bacteria</taxon>
        <taxon>Bacillati</taxon>
        <taxon>Bacillota</taxon>
        <taxon>Clostridia</taxon>
        <taxon>Eubacteriales</taxon>
        <taxon>Clostridiaceae</taxon>
        <taxon>Clostridium</taxon>
    </lineage>
</organism>
<dbReference type="SUPFAM" id="SSF55383">
    <property type="entry name" value="Copper amine oxidase, domain N"/>
    <property type="match status" value="1"/>
</dbReference>
<sequence length="454" mass="52678">MKSNTIKRISIGILMLLVLLTGVYGCTNKTVAVSGNGPADINEEKKLDYSSFKELSLNKDDIKIKFEGKNLDTTLPVYVENNRYYLPLTEIVERLEGKIIKEGDIVRISLNNNDISINIKDNNFTIKDKTYNLKKKLMISEDIVYISMFDFTKILNLKTDWSLDNKTIAFFKKREKIDKKEVGDAPKTALIRIEDIGVSKNYRYVNEETLEKLRIVSDYMYSEGIPFHVAWVPRYMDPKRKEDNDLTKENNMYFSDFLFTLDYFEDRGGLIGLHGYTHQAGDDASIEGKEFANSKDPKSYTKEFTEERIKEACDTAKKLDIKPYFFETGHYTGSDDNFRVIEKDFDYIYQPKKDGTKYIASVKNENRTAKYIPAYLDCIDGKKDTDNMLNKINKLPADVMASFFYHPNIEFEDIKITKDDTGYPTYTYSEESTLHRVVKLLESKGYKFKKITDL</sequence>
<accession>A0A1M5VU96</accession>
<dbReference type="InterPro" id="IPR018763">
    <property type="entry name" value="DUF2334"/>
</dbReference>
<dbReference type="Pfam" id="PF10096">
    <property type="entry name" value="DUF2334"/>
    <property type="match status" value="1"/>
</dbReference>
<reference evidence="2 3" key="1">
    <citation type="submission" date="2016-11" db="EMBL/GenBank/DDBJ databases">
        <authorList>
            <person name="Jaros S."/>
            <person name="Januszkiewicz K."/>
            <person name="Wedrychowicz H."/>
        </authorList>
    </citation>
    <scope>NUCLEOTIDE SEQUENCE [LARGE SCALE GENOMIC DNA]</scope>
    <source>
        <strain evidence="2 3">DSM 6191</strain>
    </source>
</reference>
<gene>
    <name evidence="2" type="ORF">SAMN02745941_00796</name>
</gene>
<evidence type="ECO:0000313" key="3">
    <source>
        <dbReference type="Proteomes" id="UP000184241"/>
    </source>
</evidence>
<dbReference type="RefSeq" id="WP_083553398.1">
    <property type="nucleotide sequence ID" value="NZ_FQXU01000004.1"/>
</dbReference>